<comment type="caution">
    <text evidence="2">The sequence shown here is derived from an EMBL/GenBank/DDBJ whole genome shotgun (WGS) entry which is preliminary data.</text>
</comment>
<dbReference type="PANTHER" id="PTHR33164:SF89">
    <property type="entry name" value="MARR FAMILY REGULATORY PROTEIN"/>
    <property type="match status" value="1"/>
</dbReference>
<feature type="domain" description="HTH marR-type" evidence="1">
    <location>
        <begin position="1"/>
        <end position="143"/>
    </location>
</feature>
<protein>
    <submittedName>
        <fullName evidence="2">MarR family winged helix-turn-helix transcriptional regulator</fullName>
    </submittedName>
</protein>
<gene>
    <name evidence="2" type="ORF">MMF94_16525</name>
</gene>
<dbReference type="EMBL" id="JAKXMK010000013">
    <property type="protein sequence ID" value="MCH6167290.1"/>
    <property type="molecule type" value="Genomic_DNA"/>
</dbReference>
<evidence type="ECO:0000259" key="1">
    <source>
        <dbReference type="PROSITE" id="PS50995"/>
    </source>
</evidence>
<dbReference type="PANTHER" id="PTHR33164">
    <property type="entry name" value="TRANSCRIPTIONAL REGULATOR, MARR FAMILY"/>
    <property type="match status" value="1"/>
</dbReference>
<organism evidence="2 3">
    <name type="scientific">Pseudonocardia alaniniphila</name>
    <dbReference type="NCBI Taxonomy" id="75291"/>
    <lineage>
        <taxon>Bacteria</taxon>
        <taxon>Bacillati</taxon>
        <taxon>Actinomycetota</taxon>
        <taxon>Actinomycetes</taxon>
        <taxon>Pseudonocardiales</taxon>
        <taxon>Pseudonocardiaceae</taxon>
        <taxon>Pseudonocardia</taxon>
    </lineage>
</organism>
<evidence type="ECO:0000313" key="2">
    <source>
        <dbReference type="EMBL" id="MCH6167290.1"/>
    </source>
</evidence>
<dbReference type="InterPro" id="IPR000835">
    <property type="entry name" value="HTH_MarR-typ"/>
</dbReference>
<dbReference type="PROSITE" id="PS50995">
    <property type="entry name" value="HTH_MARR_2"/>
    <property type="match status" value="1"/>
</dbReference>
<evidence type="ECO:0000313" key="3">
    <source>
        <dbReference type="Proteomes" id="UP001299970"/>
    </source>
</evidence>
<keyword evidence="3" id="KW-1185">Reference proteome</keyword>
<dbReference type="Gene3D" id="1.10.10.10">
    <property type="entry name" value="Winged helix-like DNA-binding domain superfamily/Winged helix DNA-binding domain"/>
    <property type="match status" value="1"/>
</dbReference>
<dbReference type="RefSeq" id="WP_241037613.1">
    <property type="nucleotide sequence ID" value="NZ_BAAAJF010000037.1"/>
</dbReference>
<sequence>MVASAPRLEDPPGAAFLLAALGAHAAARFTERIAALDLTPAQTGLLRAIAADPGQSQQTMAQLLGTPPSRLVGLVDSVADRGLVERRRNPGDRRLHALYLTEDGEALMERISTVGREHDEAILRSLDAGDQARLRALLLRVAEDQGLTPGVHPGFRHL</sequence>
<accession>A0ABS9TFH0</accession>
<name>A0ABS9TFH0_9PSEU</name>
<reference evidence="2 3" key="1">
    <citation type="submission" date="2022-03" db="EMBL/GenBank/DDBJ databases">
        <title>Pseudonocardia alaer sp. nov., a novel actinomycete isolated from reed forest soil.</title>
        <authorList>
            <person name="Wang L."/>
        </authorList>
    </citation>
    <scope>NUCLEOTIDE SEQUENCE [LARGE SCALE GENOMIC DNA]</scope>
    <source>
        <strain evidence="2 3">Y-16303</strain>
    </source>
</reference>
<dbReference type="InterPro" id="IPR039422">
    <property type="entry name" value="MarR/SlyA-like"/>
</dbReference>
<proteinExistence type="predicted"/>
<dbReference type="Pfam" id="PF12802">
    <property type="entry name" value="MarR_2"/>
    <property type="match status" value="1"/>
</dbReference>
<dbReference type="SMART" id="SM00347">
    <property type="entry name" value="HTH_MARR"/>
    <property type="match status" value="1"/>
</dbReference>
<dbReference type="InterPro" id="IPR036390">
    <property type="entry name" value="WH_DNA-bd_sf"/>
</dbReference>
<dbReference type="SUPFAM" id="SSF46785">
    <property type="entry name" value="Winged helix' DNA-binding domain"/>
    <property type="match status" value="1"/>
</dbReference>
<dbReference type="Proteomes" id="UP001299970">
    <property type="component" value="Unassembled WGS sequence"/>
</dbReference>
<dbReference type="PRINTS" id="PR00598">
    <property type="entry name" value="HTHMARR"/>
</dbReference>
<dbReference type="InterPro" id="IPR036388">
    <property type="entry name" value="WH-like_DNA-bd_sf"/>
</dbReference>